<dbReference type="EMBL" id="MGDT01000007">
    <property type="protein sequence ID" value="OGL66559.1"/>
    <property type="molecule type" value="Genomic_DNA"/>
</dbReference>
<keyword evidence="1" id="KW-0472">Membrane</keyword>
<evidence type="ECO:0000313" key="3">
    <source>
        <dbReference type="EMBL" id="OGL66559.1"/>
    </source>
</evidence>
<feature type="transmembrane region" description="Helical" evidence="1">
    <location>
        <begin position="156"/>
        <end position="177"/>
    </location>
</feature>
<proteinExistence type="predicted"/>
<sequence>MRTSIVVFAVLISSSLFTSAAHAQMMGNYTVTDDGHTAREEAEGKAIAEKLAAGSVDCATLTADDFERLGEYYMGLMAGDAHVAMNAMMTRQLGASGEERMHALMGKRLSGCDPTAGDSDAVPGSSWFPMMSMMSGFAGSGWGTGMMGFGSQGWNAVSLINVLLLWTIGVLTIALLVRAITRPRTAPGTKGK</sequence>
<protein>
    <submittedName>
        <fullName evidence="3">Uncharacterized protein</fullName>
    </submittedName>
</protein>
<dbReference type="STRING" id="1802385.A2856_02625"/>
<feature type="chain" id="PRO_5009532865" evidence="2">
    <location>
        <begin position="24"/>
        <end position="192"/>
    </location>
</feature>
<name>A0A1F7TKR4_9BACT</name>
<dbReference type="Proteomes" id="UP000177885">
    <property type="component" value="Unassembled WGS sequence"/>
</dbReference>
<accession>A0A1F7TKR4</accession>
<keyword evidence="1" id="KW-1133">Transmembrane helix</keyword>
<keyword evidence="2" id="KW-0732">Signal</keyword>
<keyword evidence="1" id="KW-0812">Transmembrane</keyword>
<evidence type="ECO:0000256" key="2">
    <source>
        <dbReference type="SAM" id="SignalP"/>
    </source>
</evidence>
<organism evidence="3 4">
    <name type="scientific">Candidatus Uhrbacteria bacterium RIFCSPHIGHO2_01_FULL_63_20</name>
    <dbReference type="NCBI Taxonomy" id="1802385"/>
    <lineage>
        <taxon>Bacteria</taxon>
        <taxon>Candidatus Uhriibacteriota</taxon>
    </lineage>
</organism>
<comment type="caution">
    <text evidence="3">The sequence shown here is derived from an EMBL/GenBank/DDBJ whole genome shotgun (WGS) entry which is preliminary data.</text>
</comment>
<evidence type="ECO:0000256" key="1">
    <source>
        <dbReference type="SAM" id="Phobius"/>
    </source>
</evidence>
<dbReference type="AlphaFoldDB" id="A0A1F7TKR4"/>
<feature type="signal peptide" evidence="2">
    <location>
        <begin position="1"/>
        <end position="23"/>
    </location>
</feature>
<gene>
    <name evidence="3" type="ORF">A2856_02625</name>
</gene>
<evidence type="ECO:0000313" key="4">
    <source>
        <dbReference type="Proteomes" id="UP000177885"/>
    </source>
</evidence>
<reference evidence="3 4" key="1">
    <citation type="journal article" date="2016" name="Nat. Commun.">
        <title>Thousands of microbial genomes shed light on interconnected biogeochemical processes in an aquifer system.</title>
        <authorList>
            <person name="Anantharaman K."/>
            <person name="Brown C.T."/>
            <person name="Hug L.A."/>
            <person name="Sharon I."/>
            <person name="Castelle C.J."/>
            <person name="Probst A.J."/>
            <person name="Thomas B.C."/>
            <person name="Singh A."/>
            <person name="Wilkins M.J."/>
            <person name="Karaoz U."/>
            <person name="Brodie E.L."/>
            <person name="Williams K.H."/>
            <person name="Hubbard S.S."/>
            <person name="Banfield J.F."/>
        </authorList>
    </citation>
    <scope>NUCLEOTIDE SEQUENCE [LARGE SCALE GENOMIC DNA]</scope>
</reference>